<feature type="region of interest" description="Disordered" evidence="1">
    <location>
        <begin position="121"/>
        <end position="154"/>
    </location>
</feature>
<feature type="compositionally biased region" description="Polar residues" evidence="1">
    <location>
        <begin position="50"/>
        <end position="67"/>
    </location>
</feature>
<feature type="non-terminal residue" evidence="2">
    <location>
        <position position="390"/>
    </location>
</feature>
<evidence type="ECO:0008006" key="4">
    <source>
        <dbReference type="Google" id="ProtNLM"/>
    </source>
</evidence>
<keyword evidence="3" id="KW-1185">Reference proteome</keyword>
<feature type="region of interest" description="Disordered" evidence="1">
    <location>
        <begin position="1"/>
        <end position="33"/>
    </location>
</feature>
<feature type="compositionally biased region" description="Basic and acidic residues" evidence="1">
    <location>
        <begin position="1"/>
        <end position="20"/>
    </location>
</feature>
<evidence type="ECO:0000256" key="1">
    <source>
        <dbReference type="SAM" id="MobiDB-lite"/>
    </source>
</evidence>
<accession>A0ABP0MLS1</accession>
<gene>
    <name evidence="2" type="ORF">SCF082_LOCUS28546</name>
</gene>
<evidence type="ECO:0000313" key="3">
    <source>
        <dbReference type="Proteomes" id="UP001642464"/>
    </source>
</evidence>
<protein>
    <recommendedName>
        <fullName evidence="4">SHSP domain-containing protein</fullName>
    </recommendedName>
</protein>
<name>A0ABP0MLS1_9DINO</name>
<organism evidence="2 3">
    <name type="scientific">Durusdinium trenchii</name>
    <dbReference type="NCBI Taxonomy" id="1381693"/>
    <lineage>
        <taxon>Eukaryota</taxon>
        <taxon>Sar</taxon>
        <taxon>Alveolata</taxon>
        <taxon>Dinophyceae</taxon>
        <taxon>Suessiales</taxon>
        <taxon>Symbiodiniaceae</taxon>
        <taxon>Durusdinium</taxon>
    </lineage>
</organism>
<reference evidence="2 3" key="1">
    <citation type="submission" date="2024-02" db="EMBL/GenBank/DDBJ databases">
        <authorList>
            <person name="Chen Y."/>
            <person name="Shah S."/>
            <person name="Dougan E. K."/>
            <person name="Thang M."/>
            <person name="Chan C."/>
        </authorList>
    </citation>
    <scope>NUCLEOTIDE SEQUENCE [LARGE SCALE GENOMIC DNA]</scope>
</reference>
<feature type="compositionally biased region" description="Polar residues" evidence="1">
    <location>
        <begin position="139"/>
        <end position="154"/>
    </location>
</feature>
<feature type="region of interest" description="Disordered" evidence="1">
    <location>
        <begin position="49"/>
        <end position="100"/>
    </location>
</feature>
<dbReference type="EMBL" id="CAXAMM010022497">
    <property type="protein sequence ID" value="CAK9052131.1"/>
    <property type="molecule type" value="Genomic_DNA"/>
</dbReference>
<dbReference type="Proteomes" id="UP001642464">
    <property type="component" value="Unassembled WGS sequence"/>
</dbReference>
<proteinExistence type="predicted"/>
<sequence length="390" mass="42582">MASSSRDDFRWRQRSQEGVRKGTPVQSRAKMASSTKIITSEYNAYAGESTWKTTSRSQHQAETSSCVNARRRALSNAGSGSDSWGGGARSGGGGTKAVLQPGNAQADFLSHSRQEYSDLAFSQRRVQRQRGSEDGATSKRVSFQKSSDNGIFPRISSSSSLTGAYRSESHAAHQAFLPRRLSNNDESLGNKMQSRRSAGMPWTSVDTGEYAQTGTSTTRSSFLSFSSEERSKATSKKANSVLNMAKSAGASSILPSASANYFDVADCATAAGPFKAVAGRGVSHPQRQRRACAKLLPPRMRDLVLVNQVGMNVHIDLWSAEGEHEHLYVKERKVVSWPEGSVTRFEMTGNYGLRVETKFTVPAEQQDQENQELQIVLKKDAVQLSDGFEQ</sequence>
<comment type="caution">
    <text evidence="2">The sequence shown here is derived from an EMBL/GenBank/DDBJ whole genome shotgun (WGS) entry which is preliminary data.</text>
</comment>
<feature type="compositionally biased region" description="Gly residues" evidence="1">
    <location>
        <begin position="83"/>
        <end position="95"/>
    </location>
</feature>
<evidence type="ECO:0000313" key="2">
    <source>
        <dbReference type="EMBL" id="CAK9052131.1"/>
    </source>
</evidence>